<name>A0A7T0PB81_9CORY</name>
<dbReference type="AlphaFoldDB" id="A0A7T0PB81"/>
<gene>
    <name evidence="1" type="ORF">G7Y31_06690</name>
</gene>
<accession>A0A7T0PB81</accession>
<evidence type="ECO:0000313" key="2">
    <source>
        <dbReference type="Proteomes" id="UP000594681"/>
    </source>
</evidence>
<dbReference type="RefSeq" id="WP_165006368.1">
    <property type="nucleotide sequence ID" value="NZ_CP064954.1"/>
</dbReference>
<sequence length="127" mass="13629">MQLNVAMQQWGSEDQRWLGSAHGVDAAQTVTLNGEKLTAFAKDGVIPSGIALKKEGSRWEPVTDAGDTLAGFLLTSQSFKEGAGDVVAPMLDHGRIRVEHLPKGGFDVTKLTTPNPLFVLVGEKKED</sequence>
<organism evidence="1 2">
    <name type="scientific">Corynebacterium lizhenjunii</name>
    <dbReference type="NCBI Taxonomy" id="2709394"/>
    <lineage>
        <taxon>Bacteria</taxon>
        <taxon>Bacillati</taxon>
        <taxon>Actinomycetota</taxon>
        <taxon>Actinomycetes</taxon>
        <taxon>Mycobacteriales</taxon>
        <taxon>Corynebacteriaceae</taxon>
        <taxon>Corynebacterium</taxon>
    </lineage>
</organism>
<reference evidence="1 2" key="1">
    <citation type="submission" date="2020-11" db="EMBL/GenBank/DDBJ databases">
        <title>Corynebacterium sp. ZJ-599.</title>
        <authorList>
            <person name="Zhou J."/>
        </authorList>
    </citation>
    <scope>NUCLEOTIDE SEQUENCE [LARGE SCALE GENOMIC DNA]</scope>
    <source>
        <strain evidence="1 2">ZJ-599</strain>
    </source>
</reference>
<dbReference type="Proteomes" id="UP000594681">
    <property type="component" value="Chromosome"/>
</dbReference>
<dbReference type="EMBL" id="CP064954">
    <property type="protein sequence ID" value="QPK78272.1"/>
    <property type="molecule type" value="Genomic_DNA"/>
</dbReference>
<protein>
    <submittedName>
        <fullName evidence="1">Uncharacterized protein</fullName>
    </submittedName>
</protein>
<evidence type="ECO:0000313" key="1">
    <source>
        <dbReference type="EMBL" id="QPK78272.1"/>
    </source>
</evidence>
<proteinExistence type="predicted"/>
<dbReference type="KEGG" id="cliz:G7Y31_06690"/>
<keyword evidence="2" id="KW-1185">Reference proteome</keyword>